<reference evidence="9 10" key="1">
    <citation type="journal article" date="2019" name="Environ. Microbiol.">
        <title>At the nexus of three kingdoms: the genome of the mycorrhizal fungus Gigaspora margarita provides insights into plant, endobacterial and fungal interactions.</title>
        <authorList>
            <person name="Venice F."/>
            <person name="Ghignone S."/>
            <person name="Salvioli di Fossalunga A."/>
            <person name="Amselem J."/>
            <person name="Novero M."/>
            <person name="Xianan X."/>
            <person name="Sedzielewska Toro K."/>
            <person name="Morin E."/>
            <person name="Lipzen A."/>
            <person name="Grigoriev I.V."/>
            <person name="Henrissat B."/>
            <person name="Martin F.M."/>
            <person name="Bonfante P."/>
        </authorList>
    </citation>
    <scope>NUCLEOTIDE SEQUENCE [LARGE SCALE GENOMIC DNA]</scope>
    <source>
        <strain evidence="9 10">BEG34</strain>
    </source>
</reference>
<evidence type="ECO:0000256" key="2">
    <source>
        <dbReference type="ARBA" id="ARBA00022448"/>
    </source>
</evidence>
<keyword evidence="5 7" id="KW-1133">Transmembrane helix</keyword>
<dbReference type="PROSITE" id="PS50850">
    <property type="entry name" value="MFS"/>
    <property type="match status" value="1"/>
</dbReference>
<keyword evidence="10" id="KW-1185">Reference proteome</keyword>
<evidence type="ECO:0000259" key="8">
    <source>
        <dbReference type="PROSITE" id="PS50850"/>
    </source>
</evidence>
<keyword evidence="3 7" id="KW-0812">Transmembrane</keyword>
<proteinExistence type="predicted"/>
<dbReference type="GO" id="GO:0016020">
    <property type="term" value="C:membrane"/>
    <property type="evidence" value="ECO:0007669"/>
    <property type="project" value="UniProtKB-SubCell"/>
</dbReference>
<comment type="caution">
    <text evidence="9">The sequence shown here is derived from an EMBL/GenBank/DDBJ whole genome shotgun (WGS) entry which is preliminary data.</text>
</comment>
<dbReference type="InterPro" id="IPR020846">
    <property type="entry name" value="MFS_dom"/>
</dbReference>
<dbReference type="InterPro" id="IPR050382">
    <property type="entry name" value="MFS_Na/Anion_cotransporter"/>
</dbReference>
<dbReference type="InterPro" id="IPR036259">
    <property type="entry name" value="MFS_trans_sf"/>
</dbReference>
<keyword evidence="4" id="KW-0769">Symport</keyword>
<dbReference type="InterPro" id="IPR011701">
    <property type="entry name" value="MFS"/>
</dbReference>
<keyword evidence="6 7" id="KW-0472">Membrane</keyword>
<feature type="transmembrane region" description="Helical" evidence="7">
    <location>
        <begin position="457"/>
        <end position="478"/>
    </location>
</feature>
<dbReference type="PANTHER" id="PTHR11662:SF446">
    <property type="entry name" value="SODIUM-DEPENDENT PHOSPHATE TRANSPORT PROTEIN 1, CHLOROPLASTIC"/>
    <property type="match status" value="1"/>
</dbReference>
<dbReference type="Gene3D" id="1.20.1250.20">
    <property type="entry name" value="MFS general substrate transporter like domains"/>
    <property type="match status" value="2"/>
</dbReference>
<keyword evidence="2" id="KW-0813">Transport</keyword>
<name>A0A8H4AXG4_GIGMA</name>
<dbReference type="EMBL" id="WTPW01000146">
    <property type="protein sequence ID" value="KAF0541980.1"/>
    <property type="molecule type" value="Genomic_DNA"/>
</dbReference>
<dbReference type="Pfam" id="PF07690">
    <property type="entry name" value="MFS_1"/>
    <property type="match status" value="1"/>
</dbReference>
<dbReference type="GO" id="GO:0015293">
    <property type="term" value="F:symporter activity"/>
    <property type="evidence" value="ECO:0007669"/>
    <property type="project" value="UniProtKB-KW"/>
</dbReference>
<feature type="transmembrane region" description="Helical" evidence="7">
    <location>
        <begin position="170"/>
        <end position="189"/>
    </location>
</feature>
<feature type="transmembrane region" description="Helical" evidence="7">
    <location>
        <begin position="78"/>
        <end position="98"/>
    </location>
</feature>
<feature type="transmembrane region" description="Helical" evidence="7">
    <location>
        <begin position="46"/>
        <end position="71"/>
    </location>
</feature>
<evidence type="ECO:0000256" key="3">
    <source>
        <dbReference type="ARBA" id="ARBA00022692"/>
    </source>
</evidence>
<evidence type="ECO:0000313" key="9">
    <source>
        <dbReference type="EMBL" id="KAF0541980.1"/>
    </source>
</evidence>
<accession>A0A8H4AXG4</accession>
<gene>
    <name evidence="9" type="ORF">F8M41_004851</name>
</gene>
<feature type="domain" description="Major facilitator superfamily (MFS) profile" evidence="8">
    <location>
        <begin position="13"/>
        <end position="481"/>
    </location>
</feature>
<feature type="transmembrane region" description="Helical" evidence="7">
    <location>
        <begin position="7"/>
        <end position="26"/>
    </location>
</feature>
<evidence type="ECO:0000313" key="10">
    <source>
        <dbReference type="Proteomes" id="UP000439903"/>
    </source>
</evidence>
<feature type="transmembrane region" description="Helical" evidence="7">
    <location>
        <begin position="332"/>
        <end position="353"/>
    </location>
</feature>
<feature type="transmembrane region" description="Helical" evidence="7">
    <location>
        <begin position="424"/>
        <end position="445"/>
    </location>
</feature>
<evidence type="ECO:0000256" key="6">
    <source>
        <dbReference type="ARBA" id="ARBA00023136"/>
    </source>
</evidence>
<dbReference type="AlphaFoldDB" id="A0A8H4AXG4"/>
<dbReference type="Proteomes" id="UP000439903">
    <property type="component" value="Unassembled WGS sequence"/>
</dbReference>
<dbReference type="FunFam" id="1.20.1250.20:FF:000003">
    <property type="entry name" value="Solute carrier family 17 member 3"/>
    <property type="match status" value="1"/>
</dbReference>
<dbReference type="SUPFAM" id="SSF103473">
    <property type="entry name" value="MFS general substrate transporter"/>
    <property type="match status" value="1"/>
</dbReference>
<dbReference type="FunFam" id="1.20.1250.20:FF:000423">
    <property type="entry name" value="Putative inorganic phosphate cotransporter-like Protein"/>
    <property type="match status" value="1"/>
</dbReference>
<dbReference type="OrthoDB" id="6730379at2759"/>
<feature type="transmembrane region" description="Helical" evidence="7">
    <location>
        <begin position="392"/>
        <end position="412"/>
    </location>
</feature>
<evidence type="ECO:0000256" key="4">
    <source>
        <dbReference type="ARBA" id="ARBA00022847"/>
    </source>
</evidence>
<organism evidence="9 10">
    <name type="scientific">Gigaspora margarita</name>
    <dbReference type="NCBI Taxonomy" id="4874"/>
    <lineage>
        <taxon>Eukaryota</taxon>
        <taxon>Fungi</taxon>
        <taxon>Fungi incertae sedis</taxon>
        <taxon>Mucoromycota</taxon>
        <taxon>Glomeromycotina</taxon>
        <taxon>Glomeromycetes</taxon>
        <taxon>Diversisporales</taxon>
        <taxon>Gigasporaceae</taxon>
        <taxon>Gigaspora</taxon>
    </lineage>
</organism>
<evidence type="ECO:0000256" key="7">
    <source>
        <dbReference type="SAM" id="Phobius"/>
    </source>
</evidence>
<feature type="transmembrane region" description="Helical" evidence="7">
    <location>
        <begin position="365"/>
        <end position="386"/>
    </location>
</feature>
<evidence type="ECO:0000256" key="5">
    <source>
        <dbReference type="ARBA" id="ARBA00022989"/>
    </source>
</evidence>
<sequence length="484" mass="53579">MFPEFYFPKRLIIIILCVTCVIINYADRSNISIAIVYMTLDFGYTSTIQGVILSSFFFGYLTTQVLGGVLADKYGGKWVLGTAAALWSLFTFLTPISAKVGLEYLILCRVLLGVSEGASFPSLNSVIAAWFPTEEISKAVSAILSSSYLGVVIAWPISTWLGSGPFGWPSIFWTFGLIGLVWSILWQIYAKSSPNEYLGISQEELDFILKSKQKNRSNENLNYHRIESNEIVVDSAINESNNVNLSGSLTNLVSEEDNEIGSETDALLPNNLALSNPKEIPWKFILSRHEVWAILIAQFCNTFGNSILFNWLPIYFLDHFKLNPKDFGYYSMIPYATQGTFGIIAGVICDYLINKLNFSVRTVRRSAQIIGAVGTSIFLLSAAYLAQTPMQGIILISIGTALNSFFLCGVHISQLDIAPRYAGAIYGLGNTCAGTLAVLGVAFTGWVLDVTNRNWNIIWILITAFYTVGTIFFVNWVGHKVIID</sequence>
<comment type="subcellular location">
    <subcellularLocation>
        <location evidence="1">Membrane</location>
        <topology evidence="1">Multi-pass membrane protein</topology>
    </subcellularLocation>
</comment>
<evidence type="ECO:0000256" key="1">
    <source>
        <dbReference type="ARBA" id="ARBA00004141"/>
    </source>
</evidence>
<dbReference type="PANTHER" id="PTHR11662">
    <property type="entry name" value="SOLUTE CARRIER FAMILY 17"/>
    <property type="match status" value="1"/>
</dbReference>
<feature type="transmembrane region" description="Helical" evidence="7">
    <location>
        <begin position="291"/>
        <end position="312"/>
    </location>
</feature>
<feature type="transmembrane region" description="Helical" evidence="7">
    <location>
        <begin position="139"/>
        <end position="158"/>
    </location>
</feature>
<protein>
    <submittedName>
        <fullName evidence="9">MFS general substrate transporter</fullName>
    </submittedName>
</protein>